<sequence>MGGVLISHGVNGSPGGNWYPWLAGRLRADGHEVAVPALPAEPDPHGWQKTIETALPAAPADTVLVGHSLGGVALLRLLQNHDVAAHGPFRGLLLVASMAGDLGYSHLKGFYTPGFDWPRIRAAVRGARVLHAVDDPVTGARVPEHMMIFAGKLGARVLLMPDGGHFPSHGSTRPELPEALRLVRELLG</sequence>
<organism evidence="1 2">
    <name type="scientific">Actinacidiphila acididurans</name>
    <dbReference type="NCBI Taxonomy" id="2784346"/>
    <lineage>
        <taxon>Bacteria</taxon>
        <taxon>Bacillati</taxon>
        <taxon>Actinomycetota</taxon>
        <taxon>Actinomycetes</taxon>
        <taxon>Kitasatosporales</taxon>
        <taxon>Streptomycetaceae</taxon>
        <taxon>Actinacidiphila</taxon>
    </lineage>
</organism>
<comment type="caution">
    <text evidence="1">The sequence shown here is derived from an EMBL/GenBank/DDBJ whole genome shotgun (WGS) entry which is preliminary data.</text>
</comment>
<name>A0ABS2TZR7_9ACTN</name>
<dbReference type="Proteomes" id="UP000749040">
    <property type="component" value="Unassembled WGS sequence"/>
</dbReference>
<evidence type="ECO:0000313" key="2">
    <source>
        <dbReference type="Proteomes" id="UP000749040"/>
    </source>
</evidence>
<evidence type="ECO:0000313" key="1">
    <source>
        <dbReference type="EMBL" id="MBM9507458.1"/>
    </source>
</evidence>
<dbReference type="RefSeq" id="WP_205359326.1">
    <property type="nucleotide sequence ID" value="NZ_JADKYB010000013.1"/>
</dbReference>
<dbReference type="PANTHER" id="PTHR15394:SF3">
    <property type="entry name" value="SERINE HYDROLASE RBBP9"/>
    <property type="match status" value="1"/>
</dbReference>
<accession>A0ABS2TZR7</accession>
<proteinExistence type="predicted"/>
<keyword evidence="1" id="KW-0378">Hydrolase</keyword>
<dbReference type="SUPFAM" id="SSF53474">
    <property type="entry name" value="alpha/beta-Hydrolases"/>
    <property type="match status" value="1"/>
</dbReference>
<protein>
    <submittedName>
        <fullName evidence="1">Alpha/beta hydrolase</fullName>
    </submittedName>
</protein>
<dbReference type="PANTHER" id="PTHR15394">
    <property type="entry name" value="SERINE HYDROLASE RBBP9"/>
    <property type="match status" value="1"/>
</dbReference>
<dbReference type="EMBL" id="JADKYB010000013">
    <property type="protein sequence ID" value="MBM9507458.1"/>
    <property type="molecule type" value="Genomic_DNA"/>
</dbReference>
<gene>
    <name evidence="1" type="ORF">ITX44_23550</name>
</gene>
<dbReference type="GO" id="GO:0016787">
    <property type="term" value="F:hydrolase activity"/>
    <property type="evidence" value="ECO:0007669"/>
    <property type="project" value="UniProtKB-KW"/>
</dbReference>
<dbReference type="Pfam" id="PF06821">
    <property type="entry name" value="Ser_hydrolase"/>
    <property type="match status" value="1"/>
</dbReference>
<reference evidence="1 2" key="1">
    <citation type="submission" date="2021-01" db="EMBL/GenBank/DDBJ databases">
        <title>Streptomyces acididurans sp. nov., isolated from a peat swamp forest soil.</title>
        <authorList>
            <person name="Chantavorakit T."/>
            <person name="Duangmal K."/>
        </authorList>
    </citation>
    <scope>NUCLEOTIDE SEQUENCE [LARGE SCALE GENOMIC DNA]</scope>
    <source>
        <strain evidence="1 2">KK5PA1</strain>
    </source>
</reference>
<dbReference type="Gene3D" id="3.40.50.1820">
    <property type="entry name" value="alpha/beta hydrolase"/>
    <property type="match status" value="1"/>
</dbReference>
<dbReference type="InterPro" id="IPR010662">
    <property type="entry name" value="RBBP9/YdeN"/>
</dbReference>
<dbReference type="InterPro" id="IPR029058">
    <property type="entry name" value="AB_hydrolase_fold"/>
</dbReference>
<keyword evidence="2" id="KW-1185">Reference proteome</keyword>